<dbReference type="EMBL" id="JBHSNO010000005">
    <property type="protein sequence ID" value="MFC5588754.1"/>
    <property type="molecule type" value="Genomic_DNA"/>
</dbReference>
<evidence type="ECO:0000313" key="2">
    <source>
        <dbReference type="EMBL" id="MFC5588754.1"/>
    </source>
</evidence>
<organism evidence="2 3">
    <name type="scientific">Sporosarcina soli</name>
    <dbReference type="NCBI Taxonomy" id="334736"/>
    <lineage>
        <taxon>Bacteria</taxon>
        <taxon>Bacillati</taxon>
        <taxon>Bacillota</taxon>
        <taxon>Bacilli</taxon>
        <taxon>Bacillales</taxon>
        <taxon>Caryophanaceae</taxon>
        <taxon>Sporosarcina</taxon>
    </lineage>
</organism>
<proteinExistence type="predicted"/>
<dbReference type="InterPro" id="IPR002826">
    <property type="entry name" value="MptE-like"/>
</dbReference>
<evidence type="ECO:0000259" key="1">
    <source>
        <dbReference type="Pfam" id="PF01973"/>
    </source>
</evidence>
<dbReference type="Pfam" id="PF01973">
    <property type="entry name" value="MptE-like"/>
    <property type="match status" value="1"/>
</dbReference>
<dbReference type="PANTHER" id="PTHR41786:SF1">
    <property type="entry name" value="6-HYDROXYMETHYLPTERIN DIPHOSPHOKINASE MPTE-LIKE DOMAIN-CONTAINING PROTEIN"/>
    <property type="match status" value="1"/>
</dbReference>
<reference evidence="3" key="1">
    <citation type="journal article" date="2019" name="Int. J. Syst. Evol. Microbiol.">
        <title>The Global Catalogue of Microorganisms (GCM) 10K type strain sequencing project: providing services to taxonomists for standard genome sequencing and annotation.</title>
        <authorList>
            <consortium name="The Broad Institute Genomics Platform"/>
            <consortium name="The Broad Institute Genome Sequencing Center for Infectious Disease"/>
            <person name="Wu L."/>
            <person name="Ma J."/>
        </authorList>
    </citation>
    <scope>NUCLEOTIDE SEQUENCE [LARGE SCALE GENOMIC DNA]</scope>
    <source>
        <strain evidence="3">CGMCC 4.1434</strain>
    </source>
</reference>
<feature type="domain" description="6-hydroxymethylpterin diphosphokinase MptE-like" evidence="1">
    <location>
        <begin position="209"/>
        <end position="368"/>
    </location>
</feature>
<protein>
    <submittedName>
        <fullName evidence="2">Motility associated factor glycosyltransferase family protein</fullName>
    </submittedName>
</protein>
<dbReference type="RefSeq" id="WP_381432319.1">
    <property type="nucleotide sequence ID" value="NZ_JBHSNO010000005.1"/>
</dbReference>
<dbReference type="Proteomes" id="UP001596109">
    <property type="component" value="Unassembled WGS sequence"/>
</dbReference>
<sequence length="607" mass="71075">MNIFEKNMHYFTYKKSRLNLQFISEAPEYELLHINEGQSEFIQKEDQVYEVKYEVDVNNLPNHKIRQLYFILGITNINELYQLFQSAHPKTIFYIIEPQPGFLKYICSQFDFTLFEQYDIRIFCDELIELPNFLEEVFRTEDVLLIRNIKIYGDFYYRNFEVERYGSFVNMVTTSVKHNLFKFGNSIEDSLIGLANNTYNMRFLSRSLDFVKMKDLFAGKPAIIVAAGPSLEKNIHQIKAAQHTSVICAVDTIAERLIREGIVPHFIFAIERVHEVYDYFFKGKHYPEEITLVVPPVVRPEILEEFEGNIVLPFRENIHEYHWFNRMYNFPEEVYMPMGLSVAHLAFGFAVHLGCSPIILTGQDLAHGEKSTHVSGTVYDEKSVEDSFSDYFETEGYNGEKVKTTQIWLDFKQLFELEINKHKLNVIDATEGGARILHTTQMTLKEAAEKYCNETLAVNNKIATIKRYEVNQQLVDNRYKEELTVLKEISDHARSLLSMLKLINVNKYTSSKHLKQALDKMKKTDSLLQTAMKHPLYMHNLQSYFIQAFKKFNSITNEFTFENVRKNLDIQLELAETISSVGDLIIKTIELNQQLTRDDLYEELEDK</sequence>
<gene>
    <name evidence="2" type="ORF">ACFPRA_07645</name>
</gene>
<evidence type="ECO:0000313" key="3">
    <source>
        <dbReference type="Proteomes" id="UP001596109"/>
    </source>
</evidence>
<accession>A0ABW0TH43</accession>
<comment type="caution">
    <text evidence="2">The sequence shown here is derived from an EMBL/GenBank/DDBJ whole genome shotgun (WGS) entry which is preliminary data.</text>
</comment>
<keyword evidence="3" id="KW-1185">Reference proteome</keyword>
<name>A0ABW0TH43_9BACL</name>
<dbReference type="PANTHER" id="PTHR41786">
    <property type="entry name" value="MOTILITY ACCESSORY FACTOR MAF"/>
    <property type="match status" value="1"/>
</dbReference>